<organism evidence="6 7">
    <name type="scientific">Paralcaligenes ureilyticus</name>
    <dbReference type="NCBI Taxonomy" id="627131"/>
    <lineage>
        <taxon>Bacteria</taxon>
        <taxon>Pseudomonadati</taxon>
        <taxon>Pseudomonadota</taxon>
        <taxon>Betaproteobacteria</taxon>
        <taxon>Burkholderiales</taxon>
        <taxon>Alcaligenaceae</taxon>
        <taxon>Paralcaligenes</taxon>
    </lineage>
</organism>
<dbReference type="AlphaFoldDB" id="A0A4R3M266"/>
<dbReference type="RefSeq" id="WP_132582806.1">
    <property type="nucleotide sequence ID" value="NZ_SMAJ01000008.1"/>
</dbReference>
<proteinExistence type="inferred from homology"/>
<dbReference type="PROSITE" id="PS50931">
    <property type="entry name" value="HTH_LYSR"/>
    <property type="match status" value="1"/>
</dbReference>
<reference evidence="6 7" key="1">
    <citation type="submission" date="2019-03" db="EMBL/GenBank/DDBJ databases">
        <title>Genomic Encyclopedia of Type Strains, Phase IV (KMG-IV): sequencing the most valuable type-strain genomes for metagenomic binning, comparative biology and taxonomic classification.</title>
        <authorList>
            <person name="Goeker M."/>
        </authorList>
    </citation>
    <scope>NUCLEOTIDE SEQUENCE [LARGE SCALE GENOMIC DNA]</scope>
    <source>
        <strain evidence="6 7">DSM 24591</strain>
    </source>
</reference>
<dbReference type="InterPro" id="IPR036388">
    <property type="entry name" value="WH-like_DNA-bd_sf"/>
</dbReference>
<feature type="domain" description="HTH lysR-type" evidence="5">
    <location>
        <begin position="1"/>
        <end position="58"/>
    </location>
</feature>
<evidence type="ECO:0000259" key="5">
    <source>
        <dbReference type="PROSITE" id="PS50931"/>
    </source>
</evidence>
<dbReference type="SUPFAM" id="SSF53850">
    <property type="entry name" value="Periplasmic binding protein-like II"/>
    <property type="match status" value="1"/>
</dbReference>
<comment type="similarity">
    <text evidence="1">Belongs to the LysR transcriptional regulatory family.</text>
</comment>
<evidence type="ECO:0000256" key="2">
    <source>
        <dbReference type="ARBA" id="ARBA00023015"/>
    </source>
</evidence>
<evidence type="ECO:0000256" key="1">
    <source>
        <dbReference type="ARBA" id="ARBA00009437"/>
    </source>
</evidence>
<dbReference type="PANTHER" id="PTHR30126">
    <property type="entry name" value="HTH-TYPE TRANSCRIPTIONAL REGULATOR"/>
    <property type="match status" value="1"/>
</dbReference>
<dbReference type="PRINTS" id="PR00039">
    <property type="entry name" value="HTHLYSR"/>
</dbReference>
<dbReference type="CDD" id="cd05466">
    <property type="entry name" value="PBP2_LTTR_substrate"/>
    <property type="match status" value="1"/>
</dbReference>
<keyword evidence="7" id="KW-1185">Reference proteome</keyword>
<keyword evidence="4" id="KW-0804">Transcription</keyword>
<evidence type="ECO:0000256" key="4">
    <source>
        <dbReference type="ARBA" id="ARBA00023163"/>
    </source>
</evidence>
<evidence type="ECO:0000313" key="6">
    <source>
        <dbReference type="EMBL" id="TCT06299.1"/>
    </source>
</evidence>
<keyword evidence="2" id="KW-0805">Transcription regulation</keyword>
<dbReference type="InterPro" id="IPR000847">
    <property type="entry name" value="LysR_HTH_N"/>
</dbReference>
<dbReference type="Proteomes" id="UP000295525">
    <property type="component" value="Unassembled WGS sequence"/>
</dbReference>
<dbReference type="EMBL" id="SMAJ01000008">
    <property type="protein sequence ID" value="TCT06299.1"/>
    <property type="molecule type" value="Genomic_DNA"/>
</dbReference>
<keyword evidence="3 6" id="KW-0238">DNA-binding</keyword>
<sequence>MNIRFLETALWLAKLKSIKATAEKLCLTQAAVSSRISNLEQDLGVCLFIRGGDGFEPTSVGVTFLEHADRIVSAHQSLRASMLDPNKLVGSLRIGMTSTLIPTILPRLVDTLRQDYPRISISLKTELTERLLKELEIGRVDLVLGADSESVHERFESVPLCAFSMTFVASPKLELKFADAALPEELAQYPIIGYPPGTRSQLRIDRYFENCGVRPQIIHVSNAVPTNLQLAISGIGIAAVPEAIVQREIASGELAPIKLKRPFVSVNYQAVFLRDQGQGLARAVAALARDVAANYCESVGKRIAWQ</sequence>
<dbReference type="Gene3D" id="3.40.190.290">
    <property type="match status" value="1"/>
</dbReference>
<gene>
    <name evidence="6" type="ORF">EDC26_10835</name>
</gene>
<name>A0A4R3M266_9BURK</name>
<comment type="caution">
    <text evidence="6">The sequence shown here is derived from an EMBL/GenBank/DDBJ whole genome shotgun (WGS) entry which is preliminary data.</text>
</comment>
<dbReference type="GO" id="GO:0003700">
    <property type="term" value="F:DNA-binding transcription factor activity"/>
    <property type="evidence" value="ECO:0007669"/>
    <property type="project" value="InterPro"/>
</dbReference>
<dbReference type="PANTHER" id="PTHR30126:SF77">
    <property type="entry name" value="TRANSCRIPTIONAL REGULATORY PROTEIN"/>
    <property type="match status" value="1"/>
</dbReference>
<dbReference type="SUPFAM" id="SSF46785">
    <property type="entry name" value="Winged helix' DNA-binding domain"/>
    <property type="match status" value="1"/>
</dbReference>
<dbReference type="Pfam" id="PF03466">
    <property type="entry name" value="LysR_substrate"/>
    <property type="match status" value="1"/>
</dbReference>
<accession>A0A4R3M266</accession>
<dbReference type="Gene3D" id="1.10.10.10">
    <property type="entry name" value="Winged helix-like DNA-binding domain superfamily/Winged helix DNA-binding domain"/>
    <property type="match status" value="1"/>
</dbReference>
<evidence type="ECO:0000256" key="3">
    <source>
        <dbReference type="ARBA" id="ARBA00023125"/>
    </source>
</evidence>
<evidence type="ECO:0000313" key="7">
    <source>
        <dbReference type="Proteomes" id="UP000295525"/>
    </source>
</evidence>
<dbReference type="InterPro" id="IPR005119">
    <property type="entry name" value="LysR_subst-bd"/>
</dbReference>
<dbReference type="InterPro" id="IPR036390">
    <property type="entry name" value="WH_DNA-bd_sf"/>
</dbReference>
<dbReference type="OrthoDB" id="9803735at2"/>
<dbReference type="GO" id="GO:0000976">
    <property type="term" value="F:transcription cis-regulatory region binding"/>
    <property type="evidence" value="ECO:0007669"/>
    <property type="project" value="TreeGrafter"/>
</dbReference>
<protein>
    <submittedName>
        <fullName evidence="6">DNA-binding transcriptional LysR family regulator</fullName>
    </submittedName>
</protein>
<dbReference type="Pfam" id="PF00126">
    <property type="entry name" value="HTH_1"/>
    <property type="match status" value="1"/>
</dbReference>